<evidence type="ECO:0000313" key="2">
    <source>
        <dbReference type="EMBL" id="CAD7703536.1"/>
    </source>
</evidence>
<keyword evidence="3" id="KW-1185">Reference proteome</keyword>
<organism evidence="2 3">
    <name type="scientific">Ostreobium quekettii</name>
    <dbReference type="NCBI Taxonomy" id="121088"/>
    <lineage>
        <taxon>Eukaryota</taxon>
        <taxon>Viridiplantae</taxon>
        <taxon>Chlorophyta</taxon>
        <taxon>core chlorophytes</taxon>
        <taxon>Ulvophyceae</taxon>
        <taxon>TCBD clade</taxon>
        <taxon>Bryopsidales</taxon>
        <taxon>Ostreobineae</taxon>
        <taxon>Ostreobiaceae</taxon>
        <taxon>Ostreobium</taxon>
    </lineage>
</organism>
<keyword evidence="1" id="KW-1133">Transmembrane helix</keyword>
<feature type="transmembrane region" description="Helical" evidence="1">
    <location>
        <begin position="225"/>
        <end position="243"/>
    </location>
</feature>
<dbReference type="Proteomes" id="UP000708148">
    <property type="component" value="Unassembled WGS sequence"/>
</dbReference>
<gene>
    <name evidence="2" type="ORF">OSTQU699_LOCUS8893</name>
</gene>
<protein>
    <submittedName>
        <fullName evidence="2">Uncharacterized protein</fullName>
    </submittedName>
</protein>
<dbReference type="AlphaFoldDB" id="A0A8S1J8T8"/>
<feature type="transmembrane region" description="Helical" evidence="1">
    <location>
        <begin position="42"/>
        <end position="62"/>
    </location>
</feature>
<sequence length="257" mass="28713">MPPTGDDEAALLRWDLTFKNETEESLWWNDRLSSEHRKTEKVASLLGILFSASMVLVMNAPLVSLSTSATVGFAGAQAFLCYACHRRDEGRLYEKVHDGTCIALRVLRMIMNFFLCARLSASFDGVLADWQVYLFMLVGLGSHLVTIPLTFWVRFKHHIWVQVAACAIQVAVNNRYTCAVCFDDIDPQNKEALMHMCEFLFEASTGLHIPCEATGFRTSCLMTGTFIPIVFGVIFTSAIVYVGEKASRTSFLSVKVS</sequence>
<name>A0A8S1J8T8_9CHLO</name>
<proteinExistence type="predicted"/>
<keyword evidence="1" id="KW-0812">Transmembrane</keyword>
<dbReference type="EMBL" id="CAJHUC010002286">
    <property type="protein sequence ID" value="CAD7703536.1"/>
    <property type="molecule type" value="Genomic_DNA"/>
</dbReference>
<evidence type="ECO:0000313" key="3">
    <source>
        <dbReference type="Proteomes" id="UP000708148"/>
    </source>
</evidence>
<evidence type="ECO:0000256" key="1">
    <source>
        <dbReference type="SAM" id="Phobius"/>
    </source>
</evidence>
<keyword evidence="1" id="KW-0472">Membrane</keyword>
<feature type="transmembrane region" description="Helical" evidence="1">
    <location>
        <begin position="133"/>
        <end position="153"/>
    </location>
</feature>
<comment type="caution">
    <text evidence="2">The sequence shown here is derived from an EMBL/GenBank/DDBJ whole genome shotgun (WGS) entry which is preliminary data.</text>
</comment>
<reference evidence="2" key="1">
    <citation type="submission" date="2020-12" db="EMBL/GenBank/DDBJ databases">
        <authorList>
            <person name="Iha C."/>
        </authorList>
    </citation>
    <scope>NUCLEOTIDE SEQUENCE</scope>
</reference>
<accession>A0A8S1J8T8</accession>